<evidence type="ECO:0000256" key="4">
    <source>
        <dbReference type="ARBA" id="ARBA00022833"/>
    </source>
</evidence>
<dbReference type="InterPro" id="IPR036291">
    <property type="entry name" value="NAD(P)-bd_dom_sf"/>
</dbReference>
<comment type="cofactor">
    <cofactor evidence="1 7">
        <name>Zn(2+)</name>
        <dbReference type="ChEBI" id="CHEBI:29105"/>
    </cofactor>
</comment>
<evidence type="ECO:0000256" key="5">
    <source>
        <dbReference type="ARBA" id="ARBA00023002"/>
    </source>
</evidence>
<sequence>MPTMRQSSVRSAGHEGAGVVVKVGRNVKSWKVGDRGGVKPMWDVCGECELCWDGMHETYCSKAVFTGLAVPGEGIERGDVDGVVGTYQHYITSPAKYTTRIPDNVDDFTAGPIMCSGSTIHTSLVASQLKAGNWAVFPGGGGGVGHMGIQLARAMGMRVIAIDGGEQKRSLCLDTLGAEAFIDFTQVKDVAAEVVRLTDGKGAHGIFVTAGNKAAYESAPKMARIGGKVMCIGLGKLGPRGVLREHTVTDDCEAPGGTATVGAEPGWFIFKNLHVIGTMVGSMKDTDAALDFAARGLLKPIYEKFPISRLPDAVQKLRDGKVAGRCVVDFNS</sequence>
<dbReference type="Proteomes" id="UP000315522">
    <property type="component" value="Unassembled WGS sequence"/>
</dbReference>
<dbReference type="Pfam" id="PF08240">
    <property type="entry name" value="ADH_N"/>
    <property type="match status" value="1"/>
</dbReference>
<reference evidence="10 11" key="1">
    <citation type="submission" date="2018-05" db="EMBL/GenBank/DDBJ databases">
        <title>Genome sequencing and assembly of the regulated plant pathogen Lachnellula willkommii and related sister species for the development of diagnostic species identification markers.</title>
        <authorList>
            <person name="Giroux E."/>
            <person name="Bilodeau G."/>
        </authorList>
    </citation>
    <scope>NUCLEOTIDE SEQUENCE [LARGE SCALE GENOMIC DNA]</scope>
    <source>
        <strain evidence="10 11">CBS 172.35</strain>
    </source>
</reference>
<dbReference type="FunFam" id="3.40.50.720:FF:000039">
    <property type="entry name" value="Alcohol dehydrogenase AdhP"/>
    <property type="match status" value="1"/>
</dbReference>
<organism evidence="10 11">
    <name type="scientific">Lachnellula willkommii</name>
    <dbReference type="NCBI Taxonomy" id="215461"/>
    <lineage>
        <taxon>Eukaryota</taxon>
        <taxon>Fungi</taxon>
        <taxon>Dikarya</taxon>
        <taxon>Ascomycota</taxon>
        <taxon>Pezizomycotina</taxon>
        <taxon>Leotiomycetes</taxon>
        <taxon>Helotiales</taxon>
        <taxon>Lachnaceae</taxon>
        <taxon>Lachnellula</taxon>
    </lineage>
</organism>
<dbReference type="SUPFAM" id="SSF50129">
    <property type="entry name" value="GroES-like"/>
    <property type="match status" value="1"/>
</dbReference>
<dbReference type="PANTHER" id="PTHR42940:SF1">
    <property type="entry name" value="ENOYL REDUCTASE (ER) DOMAIN-CONTAINING PROTEIN"/>
    <property type="match status" value="1"/>
</dbReference>
<proteinExistence type="inferred from homology"/>
<evidence type="ECO:0000256" key="1">
    <source>
        <dbReference type="ARBA" id="ARBA00001947"/>
    </source>
</evidence>
<dbReference type="SUPFAM" id="SSF51735">
    <property type="entry name" value="NAD(P)-binding Rossmann-fold domains"/>
    <property type="match status" value="1"/>
</dbReference>
<accession>A0A559LYU7</accession>
<dbReference type="GO" id="GO:0004022">
    <property type="term" value="F:alcohol dehydrogenase (NAD+) activity"/>
    <property type="evidence" value="ECO:0007669"/>
    <property type="project" value="TreeGrafter"/>
</dbReference>
<dbReference type="EMBL" id="QGML01005146">
    <property type="protein sequence ID" value="TVY85872.1"/>
    <property type="molecule type" value="Genomic_DNA"/>
</dbReference>
<evidence type="ECO:0000256" key="6">
    <source>
        <dbReference type="ARBA" id="ARBA00023027"/>
    </source>
</evidence>
<dbReference type="InterPro" id="IPR011032">
    <property type="entry name" value="GroES-like_sf"/>
</dbReference>
<evidence type="ECO:0000259" key="8">
    <source>
        <dbReference type="Pfam" id="PF00107"/>
    </source>
</evidence>
<keyword evidence="6" id="KW-0520">NAD</keyword>
<evidence type="ECO:0000313" key="11">
    <source>
        <dbReference type="Proteomes" id="UP000315522"/>
    </source>
</evidence>
<dbReference type="GO" id="GO:0008270">
    <property type="term" value="F:zinc ion binding"/>
    <property type="evidence" value="ECO:0007669"/>
    <property type="project" value="InterPro"/>
</dbReference>
<gene>
    <name evidence="10" type="primary">ADH2</name>
    <name evidence="10" type="ORF">LAWI1_G007538</name>
</gene>
<keyword evidence="5" id="KW-0560">Oxidoreductase</keyword>
<name>A0A559LYU7_9HELO</name>
<evidence type="ECO:0000313" key="10">
    <source>
        <dbReference type="EMBL" id="TVY85872.1"/>
    </source>
</evidence>
<dbReference type="InterPro" id="IPR013149">
    <property type="entry name" value="ADH-like_C"/>
</dbReference>
<dbReference type="InterPro" id="IPR002328">
    <property type="entry name" value="ADH_Zn_CS"/>
</dbReference>
<evidence type="ECO:0000256" key="7">
    <source>
        <dbReference type="RuleBase" id="RU361277"/>
    </source>
</evidence>
<dbReference type="AlphaFoldDB" id="A0A559LYU7"/>
<keyword evidence="3 7" id="KW-0479">Metal-binding</keyword>
<comment type="similarity">
    <text evidence="2 7">Belongs to the zinc-containing alcohol dehydrogenase family.</text>
</comment>
<dbReference type="PANTHER" id="PTHR42940">
    <property type="entry name" value="ALCOHOL DEHYDROGENASE 1-RELATED"/>
    <property type="match status" value="1"/>
</dbReference>
<dbReference type="InterPro" id="IPR013154">
    <property type="entry name" value="ADH-like_N"/>
</dbReference>
<evidence type="ECO:0000259" key="9">
    <source>
        <dbReference type="Pfam" id="PF08240"/>
    </source>
</evidence>
<comment type="caution">
    <text evidence="10">The sequence shown here is derived from an EMBL/GenBank/DDBJ whole genome shotgun (WGS) entry which is preliminary data.</text>
</comment>
<evidence type="ECO:0000256" key="2">
    <source>
        <dbReference type="ARBA" id="ARBA00008072"/>
    </source>
</evidence>
<protein>
    <submittedName>
        <fullName evidence="10">Alcohol dehydrogenase</fullName>
    </submittedName>
</protein>
<feature type="domain" description="Alcohol dehydrogenase-like C-terminal" evidence="8">
    <location>
        <begin position="143"/>
        <end position="294"/>
    </location>
</feature>
<feature type="domain" description="Alcohol dehydrogenase-like N-terminal" evidence="9">
    <location>
        <begin position="12"/>
        <end position="103"/>
    </location>
</feature>
<dbReference type="PROSITE" id="PS00059">
    <property type="entry name" value="ADH_ZINC"/>
    <property type="match status" value="1"/>
</dbReference>
<dbReference type="Gene3D" id="3.90.180.10">
    <property type="entry name" value="Medium-chain alcohol dehydrogenases, catalytic domain"/>
    <property type="match status" value="1"/>
</dbReference>
<dbReference type="CDD" id="cd08297">
    <property type="entry name" value="CAD3"/>
    <property type="match status" value="1"/>
</dbReference>
<dbReference type="Gene3D" id="3.40.50.720">
    <property type="entry name" value="NAD(P)-binding Rossmann-like Domain"/>
    <property type="match status" value="1"/>
</dbReference>
<dbReference type="Pfam" id="PF00107">
    <property type="entry name" value="ADH_zinc_N"/>
    <property type="match status" value="1"/>
</dbReference>
<keyword evidence="11" id="KW-1185">Reference proteome</keyword>
<keyword evidence="4 7" id="KW-0862">Zinc</keyword>
<evidence type="ECO:0000256" key="3">
    <source>
        <dbReference type="ARBA" id="ARBA00022723"/>
    </source>
</evidence>
<dbReference type="GO" id="GO:0005737">
    <property type="term" value="C:cytoplasm"/>
    <property type="evidence" value="ECO:0007669"/>
    <property type="project" value="TreeGrafter"/>
</dbReference>